<dbReference type="GO" id="GO:0042761">
    <property type="term" value="P:very long-chain fatty acid biosynthetic process"/>
    <property type="evidence" value="ECO:0007669"/>
    <property type="project" value="TreeGrafter"/>
</dbReference>
<comment type="subcellular location">
    <subcellularLocation>
        <location evidence="1">Endoplasmic reticulum membrane</location>
        <topology evidence="1">Multi-pass membrane protein</topology>
    </subcellularLocation>
</comment>
<evidence type="ECO:0000256" key="9">
    <source>
        <dbReference type="ARBA" id="ARBA00023136"/>
    </source>
</evidence>
<comment type="similarity">
    <text evidence="2">Belongs to the steroid 5-alpha reductase family.</text>
</comment>
<evidence type="ECO:0000313" key="13">
    <source>
        <dbReference type="Proteomes" id="UP000030653"/>
    </source>
</evidence>
<gene>
    <name evidence="12" type="ORF">DACRYDRAFT_93078</name>
</gene>
<dbReference type="Proteomes" id="UP000030653">
    <property type="component" value="Unassembled WGS sequence"/>
</dbReference>
<protein>
    <recommendedName>
        <fullName evidence="11">Ubiquitin-like domain-containing protein</fullName>
    </recommendedName>
</protein>
<keyword evidence="3" id="KW-0444">Lipid biosynthesis</keyword>
<organism evidence="12 13">
    <name type="scientific">Dacryopinax primogenitus (strain DJM 731)</name>
    <name type="common">Brown rot fungus</name>
    <dbReference type="NCBI Taxonomy" id="1858805"/>
    <lineage>
        <taxon>Eukaryota</taxon>
        <taxon>Fungi</taxon>
        <taxon>Dikarya</taxon>
        <taxon>Basidiomycota</taxon>
        <taxon>Agaricomycotina</taxon>
        <taxon>Dacrymycetes</taxon>
        <taxon>Dacrymycetales</taxon>
        <taxon>Dacrymycetaceae</taxon>
        <taxon>Dacryopinax</taxon>
    </lineage>
</organism>
<dbReference type="EMBL" id="JH795857">
    <property type="protein sequence ID" value="EJU04556.1"/>
    <property type="molecule type" value="Genomic_DNA"/>
</dbReference>
<evidence type="ECO:0000256" key="3">
    <source>
        <dbReference type="ARBA" id="ARBA00022516"/>
    </source>
</evidence>
<dbReference type="CDD" id="cd01801">
    <property type="entry name" value="Ubl_TECR_like"/>
    <property type="match status" value="1"/>
</dbReference>
<keyword evidence="8" id="KW-0443">Lipid metabolism</keyword>
<dbReference type="Pfam" id="PF02544">
    <property type="entry name" value="Steroid_dh"/>
    <property type="match status" value="1"/>
</dbReference>
<dbReference type="STRING" id="1858805.M5G2V0"/>
<keyword evidence="7" id="KW-0560">Oxidoreductase</keyword>
<reference evidence="12 13" key="1">
    <citation type="journal article" date="2012" name="Science">
        <title>The Paleozoic origin of enzymatic lignin decomposition reconstructed from 31 fungal genomes.</title>
        <authorList>
            <person name="Floudas D."/>
            <person name="Binder M."/>
            <person name="Riley R."/>
            <person name="Barry K."/>
            <person name="Blanchette R.A."/>
            <person name="Henrissat B."/>
            <person name="Martinez A.T."/>
            <person name="Otillar R."/>
            <person name="Spatafora J.W."/>
            <person name="Yadav J.S."/>
            <person name="Aerts A."/>
            <person name="Benoit I."/>
            <person name="Boyd A."/>
            <person name="Carlson A."/>
            <person name="Copeland A."/>
            <person name="Coutinho P.M."/>
            <person name="de Vries R.P."/>
            <person name="Ferreira P."/>
            <person name="Findley K."/>
            <person name="Foster B."/>
            <person name="Gaskell J."/>
            <person name="Glotzer D."/>
            <person name="Gorecki P."/>
            <person name="Heitman J."/>
            <person name="Hesse C."/>
            <person name="Hori C."/>
            <person name="Igarashi K."/>
            <person name="Jurgens J.A."/>
            <person name="Kallen N."/>
            <person name="Kersten P."/>
            <person name="Kohler A."/>
            <person name="Kuees U."/>
            <person name="Kumar T.K.A."/>
            <person name="Kuo A."/>
            <person name="LaButti K."/>
            <person name="Larrondo L.F."/>
            <person name="Lindquist E."/>
            <person name="Ling A."/>
            <person name="Lombard V."/>
            <person name="Lucas S."/>
            <person name="Lundell T."/>
            <person name="Martin R."/>
            <person name="McLaughlin D.J."/>
            <person name="Morgenstern I."/>
            <person name="Morin E."/>
            <person name="Murat C."/>
            <person name="Nagy L.G."/>
            <person name="Nolan M."/>
            <person name="Ohm R.A."/>
            <person name="Patyshakuliyeva A."/>
            <person name="Rokas A."/>
            <person name="Ruiz-Duenas F.J."/>
            <person name="Sabat G."/>
            <person name="Salamov A."/>
            <person name="Samejima M."/>
            <person name="Schmutz J."/>
            <person name="Slot J.C."/>
            <person name="St John F."/>
            <person name="Stenlid J."/>
            <person name="Sun H."/>
            <person name="Sun S."/>
            <person name="Syed K."/>
            <person name="Tsang A."/>
            <person name="Wiebenga A."/>
            <person name="Young D."/>
            <person name="Pisabarro A."/>
            <person name="Eastwood D.C."/>
            <person name="Martin F."/>
            <person name="Cullen D."/>
            <person name="Grigoriev I.V."/>
            <person name="Hibbett D.S."/>
        </authorList>
    </citation>
    <scope>NUCLEOTIDE SEQUENCE [LARGE SCALE GENOMIC DNA]</scope>
    <source>
        <strain evidence="12 13">DJM-731 SS1</strain>
    </source>
</reference>
<feature type="domain" description="Ubiquitin-like" evidence="11">
    <location>
        <begin position="4"/>
        <end position="82"/>
    </location>
</feature>
<evidence type="ECO:0000256" key="5">
    <source>
        <dbReference type="ARBA" id="ARBA00022857"/>
    </source>
</evidence>
<dbReference type="GeneID" id="63692184"/>
<dbReference type="InterPro" id="IPR001104">
    <property type="entry name" value="3-oxo-5_a-steroid_4-DH_C"/>
</dbReference>
<dbReference type="GO" id="GO:0016627">
    <property type="term" value="F:oxidoreductase activity, acting on the CH-CH group of donors"/>
    <property type="evidence" value="ECO:0007669"/>
    <property type="project" value="InterPro"/>
</dbReference>
<keyword evidence="5" id="KW-0521">NADP</keyword>
<feature type="transmembrane region" description="Helical" evidence="10">
    <location>
        <begin position="168"/>
        <end position="185"/>
    </location>
</feature>
<dbReference type="Gene3D" id="3.10.20.90">
    <property type="entry name" value="Phosphatidylinositol 3-kinase Catalytic Subunit, Chain A, domain 1"/>
    <property type="match status" value="1"/>
</dbReference>
<feature type="transmembrane region" description="Helical" evidence="10">
    <location>
        <begin position="205"/>
        <end position="222"/>
    </location>
</feature>
<evidence type="ECO:0000256" key="8">
    <source>
        <dbReference type="ARBA" id="ARBA00023098"/>
    </source>
</evidence>
<evidence type="ECO:0000256" key="4">
    <source>
        <dbReference type="ARBA" id="ARBA00022692"/>
    </source>
</evidence>
<dbReference type="Gene3D" id="1.20.120.1630">
    <property type="match status" value="1"/>
</dbReference>
<feature type="transmembrane region" description="Helical" evidence="10">
    <location>
        <begin position="243"/>
        <end position="263"/>
    </location>
</feature>
<evidence type="ECO:0000256" key="7">
    <source>
        <dbReference type="ARBA" id="ARBA00023002"/>
    </source>
</evidence>
<evidence type="ECO:0000256" key="2">
    <source>
        <dbReference type="ARBA" id="ARBA00007742"/>
    </source>
</evidence>
<name>M5G2V0_DACPD</name>
<keyword evidence="6 10" id="KW-1133">Transmembrane helix</keyword>
<evidence type="ECO:0000313" key="12">
    <source>
        <dbReference type="EMBL" id="EJU04556.1"/>
    </source>
</evidence>
<sequence>MSTVDITILPSSSSIPTARSLPITLSLPPASSIRVLKLALASHFPRLIPVRQRLTLDGEKKPLEDEDTLDSVGLGKGGKVRVKDLGPQIGWRTVFVIEYLGPLLIHPVFYHFQSIIYRYASPFEHSDLQRTVYILTMLHFLKRELETLFLHSFSRSTMPFAYVYRNSAHYWLLSGLLIALVLYSPSYGQDALLERSDPALSPTWIWSWVGLWIFAQLSNFHTHYTVAHLRPPGSKKHYIPRGYGFALVSFPNYFFEILAWGAVLGLTRSWAVVVFLLVGGGTMTVWATQKHRAYKREFGDKYPKGRKIIFPFIY</sequence>
<dbReference type="InterPro" id="IPR029071">
    <property type="entry name" value="Ubiquitin-like_domsf"/>
</dbReference>
<evidence type="ECO:0000256" key="6">
    <source>
        <dbReference type="ARBA" id="ARBA00022989"/>
    </source>
</evidence>
<dbReference type="InterPro" id="IPR000626">
    <property type="entry name" value="Ubiquitin-like_dom"/>
</dbReference>
<dbReference type="SUPFAM" id="SSF54236">
    <property type="entry name" value="Ubiquitin-like"/>
    <property type="match status" value="1"/>
</dbReference>
<feature type="transmembrane region" description="Helical" evidence="10">
    <location>
        <begin position="269"/>
        <end position="288"/>
    </location>
</feature>
<evidence type="ECO:0000259" key="11">
    <source>
        <dbReference type="PROSITE" id="PS50053"/>
    </source>
</evidence>
<proteinExistence type="inferred from homology"/>
<dbReference type="PANTHER" id="PTHR10556">
    <property type="entry name" value="3-OXO-5-ALPHA-STEROID 4-DEHYDROGENASE"/>
    <property type="match status" value="1"/>
</dbReference>
<dbReference type="GO" id="GO:0005789">
    <property type="term" value="C:endoplasmic reticulum membrane"/>
    <property type="evidence" value="ECO:0007669"/>
    <property type="project" value="UniProtKB-SubCell"/>
</dbReference>
<keyword evidence="4 10" id="KW-0812">Transmembrane</keyword>
<keyword evidence="13" id="KW-1185">Reference proteome</keyword>
<dbReference type="OMA" id="ATMPIFN"/>
<dbReference type="HOGENOM" id="CLU_059260_0_0_1"/>
<evidence type="ECO:0000256" key="10">
    <source>
        <dbReference type="SAM" id="Phobius"/>
    </source>
</evidence>
<dbReference type="OrthoDB" id="540503at2759"/>
<dbReference type="PROSITE" id="PS50244">
    <property type="entry name" value="S5A_REDUCTASE"/>
    <property type="match status" value="1"/>
</dbReference>
<keyword evidence="9 10" id="KW-0472">Membrane</keyword>
<dbReference type="InterPro" id="IPR039357">
    <property type="entry name" value="SRD5A/TECR"/>
</dbReference>
<dbReference type="RefSeq" id="XP_040631450.1">
    <property type="nucleotide sequence ID" value="XM_040777122.1"/>
</dbReference>
<accession>M5G2V0</accession>
<dbReference type="PROSITE" id="PS50053">
    <property type="entry name" value="UBIQUITIN_2"/>
    <property type="match status" value="1"/>
</dbReference>
<evidence type="ECO:0000256" key="1">
    <source>
        <dbReference type="ARBA" id="ARBA00004477"/>
    </source>
</evidence>
<dbReference type="PANTHER" id="PTHR10556:SF28">
    <property type="entry name" value="VERY-LONG-CHAIN ENOYL-COA REDUCTASE"/>
    <property type="match status" value="1"/>
</dbReference>
<dbReference type="AlphaFoldDB" id="M5G2V0"/>